<gene>
    <name evidence="8" type="ORF">GU243_01080</name>
</gene>
<protein>
    <submittedName>
        <fullName evidence="8">Sigma-70 family RNA polymerase sigma factor</fullName>
    </submittedName>
</protein>
<keyword evidence="9" id="KW-1185">Reference proteome</keyword>
<dbReference type="KEGG" id="psey:GU243_01080"/>
<dbReference type="InterPro" id="IPR013324">
    <property type="entry name" value="RNA_pol_sigma_r3/r4-like"/>
</dbReference>
<evidence type="ECO:0000259" key="7">
    <source>
        <dbReference type="Pfam" id="PF08281"/>
    </source>
</evidence>
<keyword evidence="2" id="KW-0805">Transcription regulation</keyword>
<reference evidence="8 9" key="1">
    <citation type="submission" date="2020-01" db="EMBL/GenBank/DDBJ databases">
        <title>Pseudarthrobacter psychrotolerans sp. nov., isolated from antarctic soil.</title>
        <authorList>
            <person name="Shin Y."/>
            <person name="Park W."/>
        </authorList>
    </citation>
    <scope>NUCLEOTIDE SEQUENCE [LARGE SCALE GENOMIC DNA]</scope>
    <source>
        <strain evidence="8 9">YJ56</strain>
    </source>
</reference>
<dbReference type="SUPFAM" id="SSF88659">
    <property type="entry name" value="Sigma3 and sigma4 domains of RNA polymerase sigma factors"/>
    <property type="match status" value="1"/>
</dbReference>
<keyword evidence="3" id="KW-0731">Sigma factor</keyword>
<feature type="domain" description="RNA polymerase sigma factor 70 region 4 type 2" evidence="7">
    <location>
        <begin position="125"/>
        <end position="177"/>
    </location>
</feature>
<accession>A0A6P1NJG8</accession>
<dbReference type="GO" id="GO:0006352">
    <property type="term" value="P:DNA-templated transcription initiation"/>
    <property type="evidence" value="ECO:0007669"/>
    <property type="project" value="InterPro"/>
</dbReference>
<dbReference type="GO" id="GO:0016987">
    <property type="term" value="F:sigma factor activity"/>
    <property type="evidence" value="ECO:0007669"/>
    <property type="project" value="UniProtKB-KW"/>
</dbReference>
<dbReference type="InterPro" id="IPR013249">
    <property type="entry name" value="RNA_pol_sigma70_r4_t2"/>
</dbReference>
<dbReference type="InterPro" id="IPR007627">
    <property type="entry name" value="RNA_pol_sigma70_r2"/>
</dbReference>
<dbReference type="Pfam" id="PF04542">
    <property type="entry name" value="Sigma70_r2"/>
    <property type="match status" value="1"/>
</dbReference>
<name>A0A6P1NJG8_9MICC</name>
<proteinExistence type="inferred from homology"/>
<feature type="region of interest" description="Disordered" evidence="5">
    <location>
        <begin position="181"/>
        <end position="202"/>
    </location>
</feature>
<dbReference type="Proteomes" id="UP000464186">
    <property type="component" value="Chromosome"/>
</dbReference>
<dbReference type="SUPFAM" id="SSF88946">
    <property type="entry name" value="Sigma2 domain of RNA polymerase sigma factors"/>
    <property type="match status" value="1"/>
</dbReference>
<evidence type="ECO:0000256" key="4">
    <source>
        <dbReference type="ARBA" id="ARBA00023163"/>
    </source>
</evidence>
<organism evidence="8 9">
    <name type="scientific">Pseudarthrobacter psychrotolerans</name>
    <dbReference type="NCBI Taxonomy" id="2697569"/>
    <lineage>
        <taxon>Bacteria</taxon>
        <taxon>Bacillati</taxon>
        <taxon>Actinomycetota</taxon>
        <taxon>Actinomycetes</taxon>
        <taxon>Micrococcales</taxon>
        <taxon>Micrococcaceae</taxon>
        <taxon>Pseudarthrobacter</taxon>
    </lineage>
</organism>
<keyword evidence="4" id="KW-0804">Transcription</keyword>
<feature type="domain" description="RNA polymerase sigma-70 region 2" evidence="6">
    <location>
        <begin position="26"/>
        <end position="92"/>
    </location>
</feature>
<dbReference type="PANTHER" id="PTHR43133:SF25">
    <property type="entry name" value="RNA POLYMERASE SIGMA FACTOR RFAY-RELATED"/>
    <property type="match status" value="1"/>
</dbReference>
<dbReference type="PANTHER" id="PTHR43133">
    <property type="entry name" value="RNA POLYMERASE ECF-TYPE SIGMA FACTO"/>
    <property type="match status" value="1"/>
</dbReference>
<dbReference type="InterPro" id="IPR013325">
    <property type="entry name" value="RNA_pol_sigma_r2"/>
</dbReference>
<dbReference type="Gene3D" id="1.10.1740.10">
    <property type="match status" value="1"/>
</dbReference>
<dbReference type="Pfam" id="PF08281">
    <property type="entry name" value="Sigma70_r4_2"/>
    <property type="match status" value="1"/>
</dbReference>
<evidence type="ECO:0000256" key="2">
    <source>
        <dbReference type="ARBA" id="ARBA00023015"/>
    </source>
</evidence>
<dbReference type="InterPro" id="IPR014284">
    <property type="entry name" value="RNA_pol_sigma-70_dom"/>
</dbReference>
<evidence type="ECO:0000256" key="3">
    <source>
        <dbReference type="ARBA" id="ARBA00023082"/>
    </source>
</evidence>
<dbReference type="Gene3D" id="1.10.10.10">
    <property type="entry name" value="Winged helix-like DNA-binding domain superfamily/Winged helix DNA-binding domain"/>
    <property type="match status" value="1"/>
</dbReference>
<sequence length="202" mass="22657">MGNKGDSEEVLWRQSLLGQGEAFGALYDRHRDRVFRHAYRLCGNHHDAEDIIAASFLELWRRRKQVRVVEGTILPWLLVTTTNMARNSARAALRYPRLLNALPRTEDMSDPTADSYRSYQDALDQNLARALATLTAEDLHLITLVVFEEHTIVAAAVVLKLTPAAAKSRIHRARQRLRAALDGDASINPPTAPTPVLEGERT</sequence>
<evidence type="ECO:0000259" key="6">
    <source>
        <dbReference type="Pfam" id="PF04542"/>
    </source>
</evidence>
<evidence type="ECO:0000313" key="8">
    <source>
        <dbReference type="EMBL" id="QHK18600.1"/>
    </source>
</evidence>
<dbReference type="NCBIfam" id="TIGR02937">
    <property type="entry name" value="sigma70-ECF"/>
    <property type="match status" value="1"/>
</dbReference>
<dbReference type="InterPro" id="IPR036388">
    <property type="entry name" value="WH-like_DNA-bd_sf"/>
</dbReference>
<dbReference type="InterPro" id="IPR039425">
    <property type="entry name" value="RNA_pol_sigma-70-like"/>
</dbReference>
<dbReference type="GO" id="GO:0003677">
    <property type="term" value="F:DNA binding"/>
    <property type="evidence" value="ECO:0007669"/>
    <property type="project" value="InterPro"/>
</dbReference>
<dbReference type="EMBL" id="CP047898">
    <property type="protein sequence ID" value="QHK18600.1"/>
    <property type="molecule type" value="Genomic_DNA"/>
</dbReference>
<evidence type="ECO:0000313" key="9">
    <source>
        <dbReference type="Proteomes" id="UP000464186"/>
    </source>
</evidence>
<evidence type="ECO:0000256" key="1">
    <source>
        <dbReference type="ARBA" id="ARBA00010641"/>
    </source>
</evidence>
<comment type="similarity">
    <text evidence="1">Belongs to the sigma-70 factor family. ECF subfamily.</text>
</comment>
<dbReference type="AlphaFoldDB" id="A0A6P1NJG8"/>
<evidence type="ECO:0000256" key="5">
    <source>
        <dbReference type="SAM" id="MobiDB-lite"/>
    </source>
</evidence>